<dbReference type="GO" id="GO:0003779">
    <property type="term" value="F:actin binding"/>
    <property type="evidence" value="ECO:0007669"/>
    <property type="project" value="InterPro"/>
</dbReference>
<name>A0A3M7RDX6_BRAPC</name>
<dbReference type="STRING" id="10195.A0A3M7RDX6"/>
<evidence type="ECO:0000313" key="3">
    <source>
        <dbReference type="Proteomes" id="UP000276133"/>
    </source>
</evidence>
<dbReference type="Pfam" id="PF06367">
    <property type="entry name" value="Drf_FH3"/>
    <property type="match status" value="1"/>
</dbReference>
<dbReference type="Proteomes" id="UP000276133">
    <property type="component" value="Unassembled WGS sequence"/>
</dbReference>
<dbReference type="PANTHER" id="PTHR45691">
    <property type="entry name" value="PROTEIN DIAPHANOUS"/>
    <property type="match status" value="1"/>
</dbReference>
<dbReference type="PANTHER" id="PTHR45691:SF6">
    <property type="entry name" value="PROTEIN DIAPHANOUS"/>
    <property type="match status" value="1"/>
</dbReference>
<comment type="caution">
    <text evidence="2">The sequence shown here is derived from an EMBL/GenBank/DDBJ whole genome shotgun (WGS) entry which is preliminary data.</text>
</comment>
<dbReference type="SUPFAM" id="SSF48371">
    <property type="entry name" value="ARM repeat"/>
    <property type="match status" value="1"/>
</dbReference>
<dbReference type="OrthoDB" id="1104827at2759"/>
<dbReference type="Gene3D" id="1.10.238.150">
    <property type="entry name" value="Formin, FH3 diaphanous domain"/>
    <property type="match status" value="1"/>
</dbReference>
<dbReference type="GO" id="GO:0030041">
    <property type="term" value="P:actin filament polymerization"/>
    <property type="evidence" value="ECO:0007669"/>
    <property type="project" value="TreeGrafter"/>
</dbReference>
<organism evidence="2 3">
    <name type="scientific">Brachionus plicatilis</name>
    <name type="common">Marine rotifer</name>
    <name type="synonym">Brachionus muelleri</name>
    <dbReference type="NCBI Taxonomy" id="10195"/>
    <lineage>
        <taxon>Eukaryota</taxon>
        <taxon>Metazoa</taxon>
        <taxon>Spiralia</taxon>
        <taxon>Gnathifera</taxon>
        <taxon>Rotifera</taxon>
        <taxon>Eurotatoria</taxon>
        <taxon>Monogononta</taxon>
        <taxon>Pseudotrocha</taxon>
        <taxon>Ploima</taxon>
        <taxon>Brachionidae</taxon>
        <taxon>Brachionus</taxon>
    </lineage>
</organism>
<dbReference type="EMBL" id="REGN01003628">
    <property type="protein sequence ID" value="RNA21671.1"/>
    <property type="molecule type" value="Genomic_DNA"/>
</dbReference>
<reference evidence="2 3" key="1">
    <citation type="journal article" date="2018" name="Sci. Rep.">
        <title>Genomic signatures of local adaptation to the degree of environmental predictability in rotifers.</title>
        <authorList>
            <person name="Franch-Gras L."/>
            <person name="Hahn C."/>
            <person name="Garcia-Roger E.M."/>
            <person name="Carmona M.J."/>
            <person name="Serra M."/>
            <person name="Gomez A."/>
        </authorList>
    </citation>
    <scope>NUCLEOTIDE SEQUENCE [LARGE SCALE GENOMIC DNA]</scope>
    <source>
        <strain evidence="2">HYR1</strain>
    </source>
</reference>
<dbReference type="AlphaFoldDB" id="A0A3M7RDX6"/>
<keyword evidence="3" id="KW-1185">Reference proteome</keyword>
<protein>
    <submittedName>
        <fullName evidence="2">Diaphanous-like protein</fullName>
    </submittedName>
</protein>
<evidence type="ECO:0000259" key="1">
    <source>
        <dbReference type="Pfam" id="PF06367"/>
    </source>
</evidence>
<feature type="domain" description="Formin FH3" evidence="1">
    <location>
        <begin position="46"/>
        <end position="124"/>
    </location>
</feature>
<accession>A0A3M7RDX6</accession>
<dbReference type="InterPro" id="IPR016024">
    <property type="entry name" value="ARM-type_fold"/>
</dbReference>
<gene>
    <name evidence="2" type="ORF">BpHYR1_023240</name>
</gene>
<proteinExistence type="predicted"/>
<dbReference type="GO" id="GO:0005884">
    <property type="term" value="C:actin filament"/>
    <property type="evidence" value="ECO:0007669"/>
    <property type="project" value="TreeGrafter"/>
</dbReference>
<sequence>MANNFYLKSLQDNKKKRSLRGVIFSLILRNNQQKVVFFAIKNRNFPKQKKNLDPKTCFEYLFNSVKDSPSECCLLSILQQLLLIRDDIHIRYSYFRLIEECVARIALHKDGRDPDFNYGPKLDFDIDSMLSSLKESAQNEISDNGGKMSVVNSKRLIRLSILRLLYSFDHSPLFFATIVRTFLRCFPNFSHFAAFRFFSNSPIAAVSSLMDRHCFLLTNVFRSLHNISIGLKSAELAGVLN</sequence>
<dbReference type="InterPro" id="IPR010472">
    <property type="entry name" value="FH3_dom"/>
</dbReference>
<dbReference type="InterPro" id="IPR051412">
    <property type="entry name" value="Formin_Homology_Diaphanous_sf"/>
</dbReference>
<evidence type="ECO:0000313" key="2">
    <source>
        <dbReference type="EMBL" id="RNA21671.1"/>
    </source>
</evidence>